<dbReference type="AlphaFoldDB" id="A0A5C0VDG1"/>
<dbReference type="EMBL" id="CP043329">
    <property type="protein sequence ID" value="QEK50446.1"/>
    <property type="molecule type" value="Genomic_DNA"/>
</dbReference>
<sequence length="218" mass="25778">MLQFIILFITLPFSIFKHEYSDTELLYFAETTFYKEDSYAKWKKPIKVELAGNYSIEDILIVQEIIKDIKPYLSVDMSLVKNQGNLKIHFDADTTRYNNRFETLKQNCPLGYMKPTISNKQIFNAAIYLHPALIYPKKHEVLRHELLHALGLLGHSNISFKQENMLANIIFKSLQHQQEVRYNKAIPLLDKLALYRLYHSRKSGLKRKNYQYLYVKVI</sequence>
<evidence type="ECO:0008006" key="3">
    <source>
        <dbReference type="Google" id="ProtNLM"/>
    </source>
</evidence>
<dbReference type="SUPFAM" id="SSF55486">
    <property type="entry name" value="Metalloproteases ('zincins'), catalytic domain"/>
    <property type="match status" value="1"/>
</dbReference>
<name>A0A5C0VDG1_9SPHI</name>
<evidence type="ECO:0000313" key="1">
    <source>
        <dbReference type="EMBL" id="QEK50446.1"/>
    </source>
</evidence>
<accession>A0A5C0VDG1</accession>
<dbReference type="RefSeq" id="WP_149073640.1">
    <property type="nucleotide sequence ID" value="NZ_CP043329.1"/>
</dbReference>
<protein>
    <recommendedName>
        <fullName evidence="3">Matrixin</fullName>
    </recommendedName>
</protein>
<proteinExistence type="predicted"/>
<reference evidence="1 2" key="1">
    <citation type="submission" date="2019-08" db="EMBL/GenBank/DDBJ databases">
        <title>Pedobacter sp. nov., isolated from Han river, South Korea.</title>
        <authorList>
            <person name="Lee D.-H."/>
            <person name="Kim Y.-S."/>
            <person name="Hwang E.-M."/>
            <person name="Le Tran T.C."/>
            <person name="Cha C.-J."/>
        </authorList>
    </citation>
    <scope>NUCLEOTIDE SEQUENCE [LARGE SCALE GENOMIC DNA]</scope>
    <source>
        <strain evidence="1 2">CJ43</strain>
    </source>
</reference>
<dbReference type="KEGG" id="pej:FYC62_01260"/>
<evidence type="ECO:0000313" key="2">
    <source>
        <dbReference type="Proteomes" id="UP000323653"/>
    </source>
</evidence>
<gene>
    <name evidence="1" type="ORF">FYC62_01260</name>
</gene>
<organism evidence="1 2">
    <name type="scientific">Pedobacter aquae</name>
    <dbReference type="NCBI Taxonomy" id="2605747"/>
    <lineage>
        <taxon>Bacteria</taxon>
        <taxon>Pseudomonadati</taxon>
        <taxon>Bacteroidota</taxon>
        <taxon>Sphingobacteriia</taxon>
        <taxon>Sphingobacteriales</taxon>
        <taxon>Sphingobacteriaceae</taxon>
        <taxon>Pedobacter</taxon>
    </lineage>
</organism>
<dbReference type="Proteomes" id="UP000323653">
    <property type="component" value="Chromosome"/>
</dbReference>
<keyword evidence="2" id="KW-1185">Reference proteome</keyword>